<dbReference type="Proteomes" id="UP000270224">
    <property type="component" value="Unassembled WGS sequence"/>
</dbReference>
<dbReference type="AlphaFoldDB" id="A0A3N0WTK9"/>
<evidence type="ECO:0000256" key="1">
    <source>
        <dbReference type="SAM" id="SignalP"/>
    </source>
</evidence>
<accession>A0A3N0WTK9</accession>
<protein>
    <recommendedName>
        <fullName evidence="4">Outer membrane protein beta-barrel domain-containing protein</fullName>
    </recommendedName>
</protein>
<evidence type="ECO:0008006" key="4">
    <source>
        <dbReference type="Google" id="ProtNLM"/>
    </source>
</evidence>
<proteinExistence type="predicted"/>
<keyword evidence="1" id="KW-0732">Signal</keyword>
<gene>
    <name evidence="2" type="ORF">EGI11_10425</name>
</gene>
<feature type="chain" id="PRO_5018062444" description="Outer membrane protein beta-barrel domain-containing protein" evidence="1">
    <location>
        <begin position="22"/>
        <end position="162"/>
    </location>
</feature>
<comment type="caution">
    <text evidence="2">The sequence shown here is derived from an EMBL/GenBank/DDBJ whole genome shotgun (WGS) entry which is preliminary data.</text>
</comment>
<evidence type="ECO:0000313" key="3">
    <source>
        <dbReference type="Proteomes" id="UP000270224"/>
    </source>
</evidence>
<sequence length="162" mass="17908">MLKRFLVTFFLLAAFASSIKAQLTVHKMVHAGYVYQNQSFAEVGGRLLFLENDDMIFRLGAAGMFGSANGKFAALPKIQGDFLLNFERNVDLYHAYYFLAGAEATTKYIAPKVGVTLFGLIDLTGGYAFPFDKNGVNGKKLHGLNINFTVNVPVVMIHDLMK</sequence>
<evidence type="ECO:0000313" key="2">
    <source>
        <dbReference type="EMBL" id="ROI08061.1"/>
    </source>
</evidence>
<reference evidence="3" key="1">
    <citation type="submission" date="2018-11" db="EMBL/GenBank/DDBJ databases">
        <title>Proposal to divide the Flavobacteriaceae and reorganize its genera based on Amino Acid Identity values calculated from whole genome sequences.</title>
        <authorList>
            <person name="Nicholson A.C."/>
            <person name="Gulvik C.A."/>
            <person name="Whitney A.M."/>
            <person name="Humrighouse B.W."/>
            <person name="Bell M."/>
            <person name="Holmens B."/>
            <person name="Steigerwalt A."/>
            <person name="Villarma A."/>
            <person name="Sheth M."/>
            <person name="Batra D."/>
            <person name="Pryor J."/>
            <person name="Bernardet J.-F."/>
            <person name="Hugo C."/>
            <person name="Kampfer P."/>
            <person name="Newman J."/>
            <person name="Mcquiston J.R."/>
        </authorList>
    </citation>
    <scope>NUCLEOTIDE SEQUENCE [LARGE SCALE GENOMIC DNA]</scope>
    <source>
        <strain evidence="3">H3056</strain>
    </source>
</reference>
<feature type="signal peptide" evidence="1">
    <location>
        <begin position="1"/>
        <end position="21"/>
    </location>
</feature>
<organism evidence="2 3">
    <name type="scientific">Kaistella daneshvariae</name>
    <dbReference type="NCBI Taxonomy" id="2487074"/>
    <lineage>
        <taxon>Bacteria</taxon>
        <taxon>Pseudomonadati</taxon>
        <taxon>Bacteroidota</taxon>
        <taxon>Flavobacteriia</taxon>
        <taxon>Flavobacteriales</taxon>
        <taxon>Weeksellaceae</taxon>
        <taxon>Chryseobacterium group</taxon>
        <taxon>Kaistella</taxon>
    </lineage>
</organism>
<dbReference type="RefSeq" id="WP_123266372.1">
    <property type="nucleotide sequence ID" value="NZ_RJUG01000004.1"/>
</dbReference>
<name>A0A3N0WTK9_9FLAO</name>
<dbReference type="OrthoDB" id="1450938at2"/>
<dbReference type="EMBL" id="RJUG01000004">
    <property type="protein sequence ID" value="ROI08061.1"/>
    <property type="molecule type" value="Genomic_DNA"/>
</dbReference>